<gene>
    <name evidence="3" type="ORF">IW256_000016</name>
</gene>
<keyword evidence="1" id="KW-0378">Hydrolase</keyword>
<dbReference type="AlphaFoldDB" id="A0A931DC70"/>
<dbReference type="RefSeq" id="WP_197008972.1">
    <property type="nucleotide sequence ID" value="NZ_BAABES010000014.1"/>
</dbReference>
<dbReference type="Gene3D" id="3.40.50.1820">
    <property type="entry name" value="alpha/beta hydrolase"/>
    <property type="match status" value="1"/>
</dbReference>
<dbReference type="GO" id="GO:0016787">
    <property type="term" value="F:hydrolase activity"/>
    <property type="evidence" value="ECO:0007669"/>
    <property type="project" value="UniProtKB-KW"/>
</dbReference>
<dbReference type="PANTHER" id="PTHR43798:SF31">
    <property type="entry name" value="AB HYDROLASE SUPERFAMILY PROTEIN YCLE"/>
    <property type="match status" value="1"/>
</dbReference>
<dbReference type="InterPro" id="IPR050266">
    <property type="entry name" value="AB_hydrolase_sf"/>
</dbReference>
<sequence>MPLRSINGIALSYDEHGTGEPVVLVAGTGAPGRFWRTHQVPALTRAGFRAITIDNRGVPPSDVCEEGFTLDDMVGDTVGLIEALGIGPCRIVGFSMGAIVVQEVMVARPDLIRQAVLMATRGRTDPLSAAASQAELDRLDGGVKLPPRYEAVVSVMKGFSRRTLNDEQTVRDWLDVFEMSPISSSVSRSQLAVDLIPNRLDAYREVPVDCLVLGFEDDLMTPPHLCREVAAHFPRGTYQEIAGCGHYGQLEEPAAVNAAIIGFFQKGRG</sequence>
<dbReference type="InterPro" id="IPR029058">
    <property type="entry name" value="AB_hydrolase_fold"/>
</dbReference>
<evidence type="ECO:0000313" key="4">
    <source>
        <dbReference type="Proteomes" id="UP000614047"/>
    </source>
</evidence>
<name>A0A931DC70_9ACTN</name>
<evidence type="ECO:0000256" key="1">
    <source>
        <dbReference type="ARBA" id="ARBA00022801"/>
    </source>
</evidence>
<dbReference type="EMBL" id="JADOUA010000001">
    <property type="protein sequence ID" value="MBG6085903.1"/>
    <property type="molecule type" value="Genomic_DNA"/>
</dbReference>
<reference evidence="3" key="1">
    <citation type="submission" date="2020-11" db="EMBL/GenBank/DDBJ databases">
        <title>Sequencing the genomes of 1000 actinobacteria strains.</title>
        <authorList>
            <person name="Klenk H.-P."/>
        </authorList>
    </citation>
    <scope>NUCLEOTIDE SEQUENCE</scope>
    <source>
        <strain evidence="3">DSM 43175</strain>
    </source>
</reference>
<comment type="caution">
    <text evidence="3">The sequence shown here is derived from an EMBL/GenBank/DDBJ whole genome shotgun (WGS) entry which is preliminary data.</text>
</comment>
<feature type="domain" description="AB hydrolase-1" evidence="2">
    <location>
        <begin position="22"/>
        <end position="259"/>
    </location>
</feature>
<keyword evidence="4" id="KW-1185">Reference proteome</keyword>
<dbReference type="GO" id="GO:0016020">
    <property type="term" value="C:membrane"/>
    <property type="evidence" value="ECO:0007669"/>
    <property type="project" value="TreeGrafter"/>
</dbReference>
<dbReference type="InterPro" id="IPR000073">
    <property type="entry name" value="AB_hydrolase_1"/>
</dbReference>
<dbReference type="SUPFAM" id="SSF53474">
    <property type="entry name" value="alpha/beta-Hydrolases"/>
    <property type="match status" value="1"/>
</dbReference>
<dbReference type="PANTHER" id="PTHR43798">
    <property type="entry name" value="MONOACYLGLYCEROL LIPASE"/>
    <property type="match status" value="1"/>
</dbReference>
<protein>
    <submittedName>
        <fullName evidence="3">Pimeloyl-ACP methyl ester carboxylesterase</fullName>
    </submittedName>
</protein>
<evidence type="ECO:0000259" key="2">
    <source>
        <dbReference type="Pfam" id="PF12697"/>
    </source>
</evidence>
<dbReference type="Proteomes" id="UP000614047">
    <property type="component" value="Unassembled WGS sequence"/>
</dbReference>
<organism evidence="3 4">
    <name type="scientific">Actinomadura viridis</name>
    <dbReference type="NCBI Taxonomy" id="58110"/>
    <lineage>
        <taxon>Bacteria</taxon>
        <taxon>Bacillati</taxon>
        <taxon>Actinomycetota</taxon>
        <taxon>Actinomycetes</taxon>
        <taxon>Streptosporangiales</taxon>
        <taxon>Thermomonosporaceae</taxon>
        <taxon>Actinomadura</taxon>
    </lineage>
</organism>
<accession>A0A931DC70</accession>
<evidence type="ECO:0000313" key="3">
    <source>
        <dbReference type="EMBL" id="MBG6085903.1"/>
    </source>
</evidence>
<proteinExistence type="predicted"/>
<dbReference type="Pfam" id="PF12697">
    <property type="entry name" value="Abhydrolase_6"/>
    <property type="match status" value="1"/>
</dbReference>